<dbReference type="SUPFAM" id="SSF103473">
    <property type="entry name" value="MFS general substrate transporter"/>
    <property type="match status" value="1"/>
</dbReference>
<protein>
    <submittedName>
        <fullName evidence="3">Uncharacterized membrane protein</fullName>
    </submittedName>
</protein>
<feature type="transmembrane region" description="Helical" evidence="1">
    <location>
        <begin position="128"/>
        <end position="149"/>
    </location>
</feature>
<evidence type="ECO:0000313" key="4">
    <source>
        <dbReference type="Proteomes" id="UP000183208"/>
    </source>
</evidence>
<feature type="domain" description="DUF2231" evidence="2">
    <location>
        <begin position="26"/>
        <end position="144"/>
    </location>
</feature>
<dbReference type="InterPro" id="IPR016923">
    <property type="entry name" value="UCP029509"/>
</dbReference>
<accession>A0A1M6VVB1</accession>
<evidence type="ECO:0000256" key="1">
    <source>
        <dbReference type="SAM" id="Phobius"/>
    </source>
</evidence>
<gene>
    <name evidence="3" type="ORF">SAMN05444171_2102</name>
</gene>
<dbReference type="PIRSF" id="PIRSF029509">
    <property type="entry name" value="UCP029509"/>
    <property type="match status" value="1"/>
</dbReference>
<dbReference type="AlphaFoldDB" id="A0A1M6VVB1"/>
<dbReference type="EMBL" id="FNTI01000001">
    <property type="protein sequence ID" value="SEC71926.1"/>
    <property type="molecule type" value="Genomic_DNA"/>
</dbReference>
<dbReference type="Proteomes" id="UP000183208">
    <property type="component" value="Unassembled WGS sequence"/>
</dbReference>
<keyword evidence="1" id="KW-1133">Transmembrane helix</keyword>
<keyword evidence="1" id="KW-0472">Membrane</keyword>
<feature type="transmembrane region" description="Helical" evidence="1">
    <location>
        <begin position="63"/>
        <end position="86"/>
    </location>
</feature>
<feature type="transmembrane region" description="Helical" evidence="1">
    <location>
        <begin position="98"/>
        <end position="116"/>
    </location>
</feature>
<keyword evidence="1" id="KW-0812">Transmembrane</keyword>
<dbReference type="OrthoDB" id="2873672at2"/>
<feature type="transmembrane region" description="Helical" evidence="1">
    <location>
        <begin position="31"/>
        <end position="51"/>
    </location>
</feature>
<proteinExistence type="predicted"/>
<dbReference type="RefSeq" id="WP_079585989.1">
    <property type="nucleotide sequence ID" value="NZ_FNTI01000001.1"/>
</dbReference>
<sequence length="156" mass="17197">MKHATITEATSIRDANLTLTQKRRRRPMHKVLVSFSAAYFAGALATDIVYWQMPDVMWEKFSIWLIVAGLIMAGLATIAFVIDLAGRRRMDRPAWPRAVGYALAVLLALINAFVHSRDGYTAVVPTGMMLSGLTVAVLVVTAFVSMAFAKRRRIGG</sequence>
<reference evidence="3 4" key="1">
    <citation type="submission" date="2016-10" db="EMBL/GenBank/DDBJ databases">
        <authorList>
            <person name="de Groot N.N."/>
        </authorList>
    </citation>
    <scope>NUCLEOTIDE SEQUENCE [LARGE SCALE GENOMIC DNA]</scope>
    <source>
        <strain evidence="3 4">GAS522</strain>
    </source>
</reference>
<dbReference type="InterPro" id="IPR036259">
    <property type="entry name" value="MFS_trans_sf"/>
</dbReference>
<evidence type="ECO:0000259" key="2">
    <source>
        <dbReference type="Pfam" id="PF09990"/>
    </source>
</evidence>
<evidence type="ECO:0000313" key="3">
    <source>
        <dbReference type="EMBL" id="SEC71926.1"/>
    </source>
</evidence>
<dbReference type="Pfam" id="PF09990">
    <property type="entry name" value="DUF2231"/>
    <property type="match status" value="1"/>
</dbReference>
<name>A0A1M6VVB1_9BRAD</name>
<organism evidence="3 4">
    <name type="scientific">Bradyrhizobium lablabi</name>
    <dbReference type="NCBI Taxonomy" id="722472"/>
    <lineage>
        <taxon>Bacteria</taxon>
        <taxon>Pseudomonadati</taxon>
        <taxon>Pseudomonadota</taxon>
        <taxon>Alphaproteobacteria</taxon>
        <taxon>Hyphomicrobiales</taxon>
        <taxon>Nitrobacteraceae</taxon>
        <taxon>Bradyrhizobium</taxon>
    </lineage>
</organism>
<dbReference type="InterPro" id="IPR019251">
    <property type="entry name" value="DUF2231_TM"/>
</dbReference>